<dbReference type="PROSITE" id="PS50089">
    <property type="entry name" value="ZF_RING_2"/>
    <property type="match status" value="1"/>
</dbReference>
<evidence type="ECO:0000256" key="2">
    <source>
        <dbReference type="ARBA" id="ARBA00022771"/>
    </source>
</evidence>
<evidence type="ECO:0000256" key="1">
    <source>
        <dbReference type="ARBA" id="ARBA00022723"/>
    </source>
</evidence>
<evidence type="ECO:0000313" key="7">
    <source>
        <dbReference type="EMBL" id="OMJ85553.1"/>
    </source>
</evidence>
<dbReference type="InterPro" id="IPR017907">
    <property type="entry name" value="Znf_RING_CS"/>
</dbReference>
<keyword evidence="3" id="KW-0862">Zinc</keyword>
<evidence type="ECO:0000256" key="3">
    <source>
        <dbReference type="ARBA" id="ARBA00022833"/>
    </source>
</evidence>
<evidence type="ECO:0000313" key="8">
    <source>
        <dbReference type="Proteomes" id="UP000187209"/>
    </source>
</evidence>
<protein>
    <recommendedName>
        <fullName evidence="6">RING-type domain-containing protein</fullName>
    </recommendedName>
</protein>
<comment type="caution">
    <text evidence="7">The sequence shown here is derived from an EMBL/GenBank/DDBJ whole genome shotgun (WGS) entry which is preliminary data.</text>
</comment>
<evidence type="ECO:0000256" key="5">
    <source>
        <dbReference type="SAM" id="Coils"/>
    </source>
</evidence>
<keyword evidence="1" id="KW-0479">Metal-binding</keyword>
<dbReference type="InterPro" id="IPR001841">
    <property type="entry name" value="Znf_RING"/>
</dbReference>
<gene>
    <name evidence="7" type="ORF">SteCoe_13095</name>
</gene>
<dbReference type="GO" id="GO:0008270">
    <property type="term" value="F:zinc ion binding"/>
    <property type="evidence" value="ECO:0007669"/>
    <property type="project" value="UniProtKB-KW"/>
</dbReference>
<sequence>MKVIKKKFRALGSAYNLRPKCNSCEQVLKKNKAYDMICNDCFMLESFDRPLASFDSYHNISYACEDCPKEKCILCGGVCEDNLSLSVNAILDFVELKCYFHSNAIACYFDPETFLTYCDECYNNGCCLNSTSLDSYNFYLENIGKFRDLYVKYKKSICPERRKSLIPYTSQEVLDGIRFLIQIERVRCEKHWEAGVYFDENFNCYCDKCTVSSEYSIPINNENAFSYLEYFIKNHSKTLSFECINKFILKLINRKLTYIPKGCLISLSILEGKKLLCNPDKSCQRCVSCFAKASTEKTRPIILQCNHIMCLKCVRLKSAEKCPIEDTKLDEQMILINKKTKETLKIIDMLSDTKDLQYKCSCSHVISQKDALYAEGCLDCLFPYDYFLDYSYQSLENPTDKDKIIEQKILYIENLKIDIKRLEDKIDKDKEDYEKCLKKIVSERVKWDEERRKFLLEAIIYKNNIIKAQEENFLLDADLQDKIKTNKKLSYEVDDLKAKMQKLNDEITNLSNENLILNETITNQKTVLENQKQTIDEYANKNIILYKNYTETDIKLKDITKTQDHEKIKLDKIYCFHNNIRLLINDLGIKMKMNFVCFENCKNCAKYICLSHDNHNCYLCQDHGDKHLETNHQIKLLLKSNDAELNAYAKKIQEYKKKTAYFFSNSINEIEKLYIEVNKSLDKMLEGIMIMKSKGIPRDFDLQKICVFDDLFEKSNLVRWLLDYFKKKL</sequence>
<keyword evidence="8" id="KW-1185">Reference proteome</keyword>
<organism evidence="7 8">
    <name type="scientific">Stentor coeruleus</name>
    <dbReference type="NCBI Taxonomy" id="5963"/>
    <lineage>
        <taxon>Eukaryota</taxon>
        <taxon>Sar</taxon>
        <taxon>Alveolata</taxon>
        <taxon>Ciliophora</taxon>
        <taxon>Postciliodesmatophora</taxon>
        <taxon>Heterotrichea</taxon>
        <taxon>Heterotrichida</taxon>
        <taxon>Stentoridae</taxon>
        <taxon>Stentor</taxon>
    </lineage>
</organism>
<feature type="domain" description="RING-type" evidence="6">
    <location>
        <begin position="286"/>
        <end position="326"/>
    </location>
</feature>
<evidence type="ECO:0000256" key="4">
    <source>
        <dbReference type="PROSITE-ProRule" id="PRU00175"/>
    </source>
</evidence>
<dbReference type="Proteomes" id="UP000187209">
    <property type="component" value="Unassembled WGS sequence"/>
</dbReference>
<keyword evidence="2 4" id="KW-0863">Zinc-finger</keyword>
<accession>A0A1R2C956</accession>
<feature type="coiled-coil region" evidence="5">
    <location>
        <begin position="405"/>
        <end position="439"/>
    </location>
</feature>
<dbReference type="AlphaFoldDB" id="A0A1R2C956"/>
<reference evidence="7 8" key="1">
    <citation type="submission" date="2016-11" db="EMBL/GenBank/DDBJ databases">
        <title>The macronuclear genome of Stentor coeruleus: a giant cell with tiny introns.</title>
        <authorList>
            <person name="Slabodnick M."/>
            <person name="Ruby J.G."/>
            <person name="Reiff S.B."/>
            <person name="Swart E.C."/>
            <person name="Gosai S."/>
            <person name="Prabakaran S."/>
            <person name="Witkowska E."/>
            <person name="Larue G.E."/>
            <person name="Fisher S."/>
            <person name="Freeman R.M."/>
            <person name="Gunawardena J."/>
            <person name="Chu W."/>
            <person name="Stover N.A."/>
            <person name="Gregory B.D."/>
            <person name="Nowacki M."/>
            <person name="Derisi J."/>
            <person name="Roy S.W."/>
            <person name="Marshall W.F."/>
            <person name="Sood P."/>
        </authorList>
    </citation>
    <scope>NUCLEOTIDE SEQUENCE [LARGE SCALE GENOMIC DNA]</scope>
    <source>
        <strain evidence="7">WM001</strain>
    </source>
</reference>
<keyword evidence="5" id="KW-0175">Coiled coil</keyword>
<feature type="coiled-coil region" evidence="5">
    <location>
        <begin position="486"/>
        <end position="541"/>
    </location>
</feature>
<dbReference type="PROSITE" id="PS00518">
    <property type="entry name" value="ZF_RING_1"/>
    <property type="match status" value="1"/>
</dbReference>
<dbReference type="EMBL" id="MPUH01000233">
    <property type="protein sequence ID" value="OMJ85553.1"/>
    <property type="molecule type" value="Genomic_DNA"/>
</dbReference>
<evidence type="ECO:0000259" key="6">
    <source>
        <dbReference type="PROSITE" id="PS50089"/>
    </source>
</evidence>
<proteinExistence type="predicted"/>
<name>A0A1R2C956_9CILI</name>